<gene>
    <name evidence="1" type="ORF">KSF_087240</name>
</gene>
<organism evidence="1 2">
    <name type="scientific">Reticulibacter mediterranei</name>
    <dbReference type="NCBI Taxonomy" id="2778369"/>
    <lineage>
        <taxon>Bacteria</taxon>
        <taxon>Bacillati</taxon>
        <taxon>Chloroflexota</taxon>
        <taxon>Ktedonobacteria</taxon>
        <taxon>Ktedonobacterales</taxon>
        <taxon>Reticulibacteraceae</taxon>
        <taxon>Reticulibacter</taxon>
    </lineage>
</organism>
<protein>
    <submittedName>
        <fullName evidence="1">Uncharacterized protein</fullName>
    </submittedName>
</protein>
<dbReference type="EMBL" id="BNJK01000002">
    <property type="protein sequence ID" value="GHO98676.1"/>
    <property type="molecule type" value="Genomic_DNA"/>
</dbReference>
<accession>A0A8J3J0N4</accession>
<keyword evidence="2" id="KW-1185">Reference proteome</keyword>
<evidence type="ECO:0000313" key="2">
    <source>
        <dbReference type="Proteomes" id="UP000597444"/>
    </source>
</evidence>
<evidence type="ECO:0000313" key="1">
    <source>
        <dbReference type="EMBL" id="GHO98676.1"/>
    </source>
</evidence>
<reference evidence="1" key="1">
    <citation type="submission" date="2020-10" db="EMBL/GenBank/DDBJ databases">
        <title>Taxonomic study of unclassified bacteria belonging to the class Ktedonobacteria.</title>
        <authorList>
            <person name="Yabe S."/>
            <person name="Wang C.M."/>
            <person name="Zheng Y."/>
            <person name="Sakai Y."/>
            <person name="Cavaletti L."/>
            <person name="Monciardini P."/>
            <person name="Donadio S."/>
        </authorList>
    </citation>
    <scope>NUCLEOTIDE SEQUENCE</scope>
    <source>
        <strain evidence="1">ID150040</strain>
    </source>
</reference>
<proteinExistence type="predicted"/>
<dbReference type="Proteomes" id="UP000597444">
    <property type="component" value="Unassembled WGS sequence"/>
</dbReference>
<comment type="caution">
    <text evidence="1">The sequence shown here is derived from an EMBL/GenBank/DDBJ whole genome shotgun (WGS) entry which is preliminary data.</text>
</comment>
<dbReference type="AlphaFoldDB" id="A0A8J3J0N4"/>
<name>A0A8J3J0N4_9CHLR</name>
<sequence>MMVSMRTFLLCHERESFPERDEPQKKRHHLSRLLRLREQSSPVLQGEVIQLCVGASFLWGTTFKDRFERASGDQSGQSTLDVLVLMV</sequence>